<protein>
    <submittedName>
        <fullName evidence="2">FAD-dependent pyridine nucleotide-disulphide oxidoreductase</fullName>
    </submittedName>
</protein>
<proteinExistence type="predicted"/>
<dbReference type="AlphaFoldDB" id="A0A1N7S9V7"/>
<dbReference type="RefSeq" id="WP_094781237.1">
    <property type="nucleotide sequence ID" value="NZ_CYGX02000045.1"/>
</dbReference>
<sequence>MRNHVDIAIVGAGPFGLSIAAHLRGSGRSFRIFGNPMQSWRTQMPKGMQLKSAGFSSTICDPGRVFTLRHFCREQGIPYHDVGLPVRLDTFSAYGLAFQQRFVPELEDVRVDMLEQSPKGFALRLDNGEALTARKVVLAVGVDYFRHIPESLIHLPTDRISHSAEHHVLDRFHGQHVTVLGAGASAFDLGVLLREAGATALVIARRPAVKFNPDEPLKRGLRESVLRPMSGVGPGWKQRICTDVMPRIYRYLPDDTRVRTVKEFLGPSVGWFMRERAMSVPLLLGQEIDQAEFVNDRIQLQLRSTDGKRQSVVTDHVIAATGYRNDVRRLSFLSPVIVGKLQLLEQSPRLSAYFESSVGGLYFTGPISATSFGPVMRFAYGVEFTAPRIVRHLAA</sequence>
<evidence type="ECO:0000313" key="3">
    <source>
        <dbReference type="Proteomes" id="UP000187012"/>
    </source>
</evidence>
<name>A0A1N7S9V7_9BURK</name>
<dbReference type="PANTHER" id="PTHR38663">
    <property type="match status" value="1"/>
</dbReference>
<dbReference type="Gene3D" id="3.50.50.60">
    <property type="entry name" value="FAD/NAD(P)-binding domain"/>
    <property type="match status" value="1"/>
</dbReference>
<reference evidence="2 3" key="1">
    <citation type="submission" date="2016-12" db="EMBL/GenBank/DDBJ databases">
        <authorList>
            <person name="Song W.-J."/>
            <person name="Kurnit D.M."/>
        </authorList>
    </citation>
    <scope>NUCLEOTIDE SEQUENCE [LARGE SCALE GENOMIC DNA]</scope>
    <source>
        <strain evidence="2 3">STM7296</strain>
    </source>
</reference>
<dbReference type="Pfam" id="PF07992">
    <property type="entry name" value="Pyr_redox_2"/>
    <property type="match status" value="1"/>
</dbReference>
<dbReference type="SUPFAM" id="SSF51905">
    <property type="entry name" value="FAD/NAD(P)-binding domain"/>
    <property type="match status" value="1"/>
</dbReference>
<dbReference type="PRINTS" id="PR00368">
    <property type="entry name" value="FADPNR"/>
</dbReference>
<keyword evidence="3" id="KW-1185">Reference proteome</keyword>
<dbReference type="STRING" id="1247936.BN2475_450039"/>
<dbReference type="PANTHER" id="PTHR38663:SF1">
    <property type="entry name" value="L-ORNITHINE N(5)-MONOOXYGENASE"/>
    <property type="match status" value="1"/>
</dbReference>
<dbReference type="Proteomes" id="UP000187012">
    <property type="component" value="Unassembled WGS sequence"/>
</dbReference>
<dbReference type="PRINTS" id="PR00469">
    <property type="entry name" value="PNDRDTASEII"/>
</dbReference>
<feature type="domain" description="FAD/NAD(P)-binding" evidence="1">
    <location>
        <begin position="6"/>
        <end position="210"/>
    </location>
</feature>
<gene>
    <name evidence="2" type="ORF">BN2475_450039</name>
</gene>
<evidence type="ECO:0000259" key="1">
    <source>
        <dbReference type="Pfam" id="PF07992"/>
    </source>
</evidence>
<dbReference type="InterPro" id="IPR036188">
    <property type="entry name" value="FAD/NAD-bd_sf"/>
</dbReference>
<dbReference type="OrthoDB" id="9790219at2"/>
<accession>A0A1N7S9V7</accession>
<evidence type="ECO:0000313" key="2">
    <source>
        <dbReference type="EMBL" id="SIT43758.1"/>
    </source>
</evidence>
<dbReference type="GO" id="GO:0016491">
    <property type="term" value="F:oxidoreductase activity"/>
    <property type="evidence" value="ECO:0007669"/>
    <property type="project" value="InterPro"/>
</dbReference>
<dbReference type="InterPro" id="IPR023753">
    <property type="entry name" value="FAD/NAD-binding_dom"/>
</dbReference>
<organism evidence="2 3">
    <name type="scientific">Paraburkholderia ribeironis</name>
    <dbReference type="NCBI Taxonomy" id="1247936"/>
    <lineage>
        <taxon>Bacteria</taxon>
        <taxon>Pseudomonadati</taxon>
        <taxon>Pseudomonadota</taxon>
        <taxon>Betaproteobacteria</taxon>
        <taxon>Burkholderiales</taxon>
        <taxon>Burkholderiaceae</taxon>
        <taxon>Paraburkholderia</taxon>
    </lineage>
</organism>
<dbReference type="EMBL" id="CYGX02000045">
    <property type="protein sequence ID" value="SIT43758.1"/>
    <property type="molecule type" value="Genomic_DNA"/>
</dbReference>